<feature type="region of interest" description="Disordered" evidence="1">
    <location>
        <begin position="1"/>
        <end position="36"/>
    </location>
</feature>
<keyword evidence="4" id="KW-1185">Reference proteome</keyword>
<dbReference type="OrthoDB" id="10250354at2759"/>
<name>A0A2T2NUK4_CORCC</name>
<dbReference type="STRING" id="1448308.A0A2T2NUK4"/>
<reference evidence="3 4" key="1">
    <citation type="journal article" date="2018" name="Front. Microbiol.">
        <title>Genome-Wide Analysis of Corynespora cassiicola Leaf Fall Disease Putative Effectors.</title>
        <authorList>
            <person name="Lopez D."/>
            <person name="Ribeiro S."/>
            <person name="Label P."/>
            <person name="Fumanal B."/>
            <person name="Venisse J.S."/>
            <person name="Kohler A."/>
            <person name="de Oliveira R.R."/>
            <person name="Labutti K."/>
            <person name="Lipzen A."/>
            <person name="Lail K."/>
            <person name="Bauer D."/>
            <person name="Ohm R.A."/>
            <person name="Barry K.W."/>
            <person name="Spatafora J."/>
            <person name="Grigoriev I.V."/>
            <person name="Martin F.M."/>
            <person name="Pujade-Renaud V."/>
        </authorList>
    </citation>
    <scope>NUCLEOTIDE SEQUENCE [LARGE SCALE GENOMIC DNA]</scope>
    <source>
        <strain evidence="3 4">Philippines</strain>
    </source>
</reference>
<dbReference type="Pfam" id="PF00226">
    <property type="entry name" value="DnaJ"/>
    <property type="match status" value="1"/>
</dbReference>
<organism evidence="3 4">
    <name type="scientific">Corynespora cassiicola Philippines</name>
    <dbReference type="NCBI Taxonomy" id="1448308"/>
    <lineage>
        <taxon>Eukaryota</taxon>
        <taxon>Fungi</taxon>
        <taxon>Dikarya</taxon>
        <taxon>Ascomycota</taxon>
        <taxon>Pezizomycotina</taxon>
        <taxon>Dothideomycetes</taxon>
        <taxon>Pleosporomycetidae</taxon>
        <taxon>Pleosporales</taxon>
        <taxon>Corynesporascaceae</taxon>
        <taxon>Corynespora</taxon>
    </lineage>
</organism>
<evidence type="ECO:0000256" key="1">
    <source>
        <dbReference type="SAM" id="MobiDB-lite"/>
    </source>
</evidence>
<dbReference type="CDD" id="cd06257">
    <property type="entry name" value="DnaJ"/>
    <property type="match status" value="1"/>
</dbReference>
<dbReference type="Proteomes" id="UP000240883">
    <property type="component" value="Unassembled WGS sequence"/>
</dbReference>
<evidence type="ECO:0000259" key="2">
    <source>
        <dbReference type="PROSITE" id="PS50076"/>
    </source>
</evidence>
<dbReference type="SMART" id="SM00271">
    <property type="entry name" value="DnaJ"/>
    <property type="match status" value="1"/>
</dbReference>
<evidence type="ECO:0000313" key="3">
    <source>
        <dbReference type="EMBL" id="PSN69049.1"/>
    </source>
</evidence>
<dbReference type="AlphaFoldDB" id="A0A2T2NUK4"/>
<dbReference type="SUPFAM" id="SSF46565">
    <property type="entry name" value="Chaperone J-domain"/>
    <property type="match status" value="1"/>
</dbReference>
<feature type="region of interest" description="Disordered" evidence="1">
    <location>
        <begin position="176"/>
        <end position="207"/>
    </location>
</feature>
<sequence>MCRINLGSLRSTRNKSKGSTQGNGTSNPNARSATTNQSLYDMTSTKRAPVPSGVYVTAASATLPATSSPSTPNPSSEFVDHYAVLGLDAWATSEEIKAAHRKLRAKFFQTDATKYQALQAAYAALVDLEARHAYDEKYRFRKGMPAPPPLETDTHTKHIAEVDACTNVHAKIDADAVGQEEEGERSGTEQRHAEEQQGARDEDPNWGLRNYNPIYAPVLGTQPYQSWIPLSEAYGQESKHPTLACGRPKYVLTEARYSIP</sequence>
<accession>A0A2T2NUK4</accession>
<dbReference type="EMBL" id="KZ678133">
    <property type="protein sequence ID" value="PSN69049.1"/>
    <property type="molecule type" value="Genomic_DNA"/>
</dbReference>
<feature type="compositionally biased region" description="Basic and acidic residues" evidence="1">
    <location>
        <begin position="184"/>
        <end position="203"/>
    </location>
</feature>
<protein>
    <recommendedName>
        <fullName evidence="2">J domain-containing protein</fullName>
    </recommendedName>
</protein>
<proteinExistence type="predicted"/>
<dbReference type="InterPro" id="IPR036869">
    <property type="entry name" value="J_dom_sf"/>
</dbReference>
<dbReference type="InterPro" id="IPR001623">
    <property type="entry name" value="DnaJ_domain"/>
</dbReference>
<feature type="domain" description="J" evidence="2">
    <location>
        <begin position="80"/>
        <end position="138"/>
    </location>
</feature>
<dbReference type="Gene3D" id="1.10.287.110">
    <property type="entry name" value="DnaJ domain"/>
    <property type="match status" value="1"/>
</dbReference>
<evidence type="ECO:0000313" key="4">
    <source>
        <dbReference type="Proteomes" id="UP000240883"/>
    </source>
</evidence>
<gene>
    <name evidence="3" type="ORF">BS50DRAFT_586405</name>
</gene>
<dbReference type="PROSITE" id="PS50076">
    <property type="entry name" value="DNAJ_2"/>
    <property type="match status" value="1"/>
</dbReference>
<feature type="compositionally biased region" description="Polar residues" evidence="1">
    <location>
        <begin position="17"/>
        <end position="36"/>
    </location>
</feature>